<dbReference type="PROSITE" id="PS51257">
    <property type="entry name" value="PROKAR_LIPOPROTEIN"/>
    <property type="match status" value="1"/>
</dbReference>
<name>A0AAW4NSM6_9BACT</name>
<sequence>MRKYSLLPMLFVVTMTLVGVSCSNHKTNSTDQPSEDHTAKKMLQGLWLNEDDDSPAFRVVGDTIFYPDSTSQPVYFQIIKDSLVLHSSNVAKYQIVKQAPHLFMFKNQNGDLIKCIKTNDNTYLSFFGMSHPVALNQKKLIKRDSVVIYGNAHYHWYTQVNPTTFKVAKQTYNDEGVEVDNVYFDNIVHVSIFKGSNQLFSRDFRKSDFKQQIPSGVLSQSILSDINYTETNTNGFLFTANVCVPDSPTAYQIKVIIGFNGKMRLMV</sequence>
<keyword evidence="1" id="KW-0732">Signal</keyword>
<dbReference type="Pfam" id="PF15889">
    <property type="entry name" value="DUF4738"/>
    <property type="match status" value="1"/>
</dbReference>
<feature type="signal peptide" evidence="1">
    <location>
        <begin position="1"/>
        <end position="19"/>
    </location>
</feature>
<evidence type="ECO:0000313" key="2">
    <source>
        <dbReference type="EMBL" id="MBW4866772.1"/>
    </source>
</evidence>
<organism evidence="2 3">
    <name type="scientific">Segatella salivae</name>
    <dbReference type="NCBI Taxonomy" id="228604"/>
    <lineage>
        <taxon>Bacteria</taxon>
        <taxon>Pseudomonadati</taxon>
        <taxon>Bacteroidota</taxon>
        <taxon>Bacteroidia</taxon>
        <taxon>Bacteroidales</taxon>
        <taxon>Prevotellaceae</taxon>
        <taxon>Segatella</taxon>
    </lineage>
</organism>
<dbReference type="EMBL" id="JAHXRF010000021">
    <property type="protein sequence ID" value="MBW4866772.1"/>
    <property type="molecule type" value="Genomic_DNA"/>
</dbReference>
<dbReference type="AlphaFoldDB" id="A0AAW4NSM6"/>
<evidence type="ECO:0000256" key="1">
    <source>
        <dbReference type="SAM" id="SignalP"/>
    </source>
</evidence>
<evidence type="ECO:0000313" key="3">
    <source>
        <dbReference type="Proteomes" id="UP001196873"/>
    </source>
</evidence>
<reference evidence="2" key="1">
    <citation type="submission" date="2021-07" db="EMBL/GenBank/DDBJ databases">
        <title>Genomic diversity and antimicrobial resistance of Prevotella spp. isolated from chronic lung disease airways.</title>
        <authorList>
            <person name="Webb K.A."/>
            <person name="Olagoke O.S."/>
            <person name="Baird T."/>
            <person name="Neill J."/>
            <person name="Pham A."/>
            <person name="Wells T.J."/>
            <person name="Ramsay K.A."/>
            <person name="Bell S.C."/>
            <person name="Sarovich D.S."/>
            <person name="Price E.P."/>
        </authorList>
    </citation>
    <scope>NUCLEOTIDE SEQUENCE</scope>
    <source>
        <strain evidence="2">SCHI0047.S.3</strain>
    </source>
</reference>
<protein>
    <submittedName>
        <fullName evidence="2">DUF4738 domain-containing protein</fullName>
    </submittedName>
</protein>
<feature type="chain" id="PRO_5043958034" evidence="1">
    <location>
        <begin position="20"/>
        <end position="267"/>
    </location>
</feature>
<dbReference type="Gene3D" id="2.40.128.510">
    <property type="entry name" value="Protein of unknown function DUF4738"/>
    <property type="match status" value="1"/>
</dbReference>
<dbReference type="RefSeq" id="WP_007133574.1">
    <property type="nucleotide sequence ID" value="NZ_JAHXRD010000020.1"/>
</dbReference>
<gene>
    <name evidence="2" type="ORF">KZY68_12340</name>
</gene>
<comment type="caution">
    <text evidence="2">The sequence shown here is derived from an EMBL/GenBank/DDBJ whole genome shotgun (WGS) entry which is preliminary data.</text>
</comment>
<accession>A0AAW4NSM6</accession>
<dbReference type="Proteomes" id="UP001196873">
    <property type="component" value="Unassembled WGS sequence"/>
</dbReference>
<proteinExistence type="predicted"/>
<dbReference type="InterPro" id="IPR031762">
    <property type="entry name" value="DUF4738"/>
</dbReference>